<dbReference type="InterPro" id="IPR008974">
    <property type="entry name" value="TRAF-like"/>
</dbReference>
<feature type="region of interest" description="Disordered" evidence="1">
    <location>
        <begin position="286"/>
        <end position="308"/>
    </location>
</feature>
<name>A0AAD5TVP1_9FUNG</name>
<accession>A0AAD5TVP1</accession>
<dbReference type="EMBL" id="JADGJQ010000003">
    <property type="protein sequence ID" value="KAJ3184596.1"/>
    <property type="molecule type" value="Genomic_DNA"/>
</dbReference>
<feature type="compositionally biased region" description="Basic and acidic residues" evidence="1">
    <location>
        <begin position="714"/>
        <end position="723"/>
    </location>
</feature>
<dbReference type="InterPro" id="IPR011333">
    <property type="entry name" value="SKP1/BTB/POZ_sf"/>
</dbReference>
<dbReference type="PROSITE" id="PS50097">
    <property type="entry name" value="BTB"/>
    <property type="match status" value="1"/>
</dbReference>
<sequence length="787" mass="86423">MSSKPRQQQVSPPRQSALAVASLLTEHSRSLELAVTNFSKVRVDQTFSYGATPFLICSERKWGVNLYPFGLKPGSRDYGSRIDVYLHIWARDSRESEASFKEWIKNNKVCNDMLDNKMWPTSYVVLTLDRFQVNFTITVTEPSPAALHVVSSSRHCWCDMEDAAGWWKLSLKASPKLLDLNQDSLIIRIAFGDTAPDVAAGGTDMMPLPASLGSANQAGLPIGLFDNPHVSDFTIWAGHAGSEFRALHVQQCVLEGRLPRWAEFRAWSQSASPVISNKHRPTLGTLPASGSASSATTPAGAGEGEPHVGPSSACIAGVPYDVTHAFLTHIYTWVSPSVACTARDYAYLHLLAEAFGLRRLAKACRRMVFALLTQADAVFMLLLFGGRSRGLEALISSWIVQNWTDVRPSEAFRRLYEHPTRNGTARLLAVLRRMKIAPTRLSSPSINDDSKPGVPLHTMDGPRYAAFSTLLDNPAASDVHFIVEGRRITAQKSVLVSLSDYFSAMFCSGFAEAVHDGDDKDSGPTIVNIPDFSYATIHNLLLFLYTGRLDPPRTAAAMGDLFIVGDKYQVPELSDLAHAMLRREMRSDGVAEFLFRFAKYPALRDLVLEILVRDFDAVKHTKGFAAALTEGFDDCYDWSGLVETIVDRLVVTSLDTAHDPGLSNDTNQDEDFERFDWDKLADEGGQTEADATASSAAEEDDAEDDDDDDEDEIYKDAQSHHASEVSQQSQQQPSPTTMAARDSDSSASPPPGKRHAVDDESVRRPDHPPEATPQSPRRAAGLDSAGV</sequence>
<dbReference type="Gene3D" id="3.30.710.10">
    <property type="entry name" value="Potassium Channel Kv1.1, Chain A"/>
    <property type="match status" value="1"/>
</dbReference>
<feature type="domain" description="BTB" evidence="2">
    <location>
        <begin position="477"/>
        <end position="553"/>
    </location>
</feature>
<feature type="region of interest" description="Disordered" evidence="1">
    <location>
        <begin position="684"/>
        <end position="787"/>
    </location>
</feature>
<dbReference type="Proteomes" id="UP001212152">
    <property type="component" value="Unassembled WGS sequence"/>
</dbReference>
<comment type="caution">
    <text evidence="3">The sequence shown here is derived from an EMBL/GenBank/DDBJ whole genome shotgun (WGS) entry which is preliminary data.</text>
</comment>
<organism evidence="3 4">
    <name type="scientific">Geranomyces variabilis</name>
    <dbReference type="NCBI Taxonomy" id="109894"/>
    <lineage>
        <taxon>Eukaryota</taxon>
        <taxon>Fungi</taxon>
        <taxon>Fungi incertae sedis</taxon>
        <taxon>Chytridiomycota</taxon>
        <taxon>Chytridiomycota incertae sedis</taxon>
        <taxon>Chytridiomycetes</taxon>
        <taxon>Spizellomycetales</taxon>
        <taxon>Powellomycetaceae</taxon>
        <taxon>Geranomyces</taxon>
    </lineage>
</organism>
<gene>
    <name evidence="3" type="ORF">HDU87_003997</name>
</gene>
<dbReference type="AlphaFoldDB" id="A0AAD5TVP1"/>
<evidence type="ECO:0000313" key="4">
    <source>
        <dbReference type="Proteomes" id="UP001212152"/>
    </source>
</evidence>
<reference evidence="3" key="1">
    <citation type="submission" date="2020-05" db="EMBL/GenBank/DDBJ databases">
        <title>Phylogenomic resolution of chytrid fungi.</title>
        <authorList>
            <person name="Stajich J.E."/>
            <person name="Amses K."/>
            <person name="Simmons R."/>
            <person name="Seto K."/>
            <person name="Myers J."/>
            <person name="Bonds A."/>
            <person name="Quandt C.A."/>
            <person name="Barry K."/>
            <person name="Liu P."/>
            <person name="Grigoriev I."/>
            <person name="Longcore J.E."/>
            <person name="James T.Y."/>
        </authorList>
    </citation>
    <scope>NUCLEOTIDE SEQUENCE</scope>
    <source>
        <strain evidence="3">JEL0379</strain>
    </source>
</reference>
<feature type="compositionally biased region" description="Basic and acidic residues" evidence="1">
    <location>
        <begin position="755"/>
        <end position="769"/>
    </location>
</feature>
<feature type="compositionally biased region" description="Low complexity" evidence="1">
    <location>
        <begin position="687"/>
        <end position="696"/>
    </location>
</feature>
<feature type="compositionally biased region" description="Low complexity" evidence="1">
    <location>
        <begin position="286"/>
        <end position="300"/>
    </location>
</feature>
<dbReference type="SUPFAM" id="SSF54695">
    <property type="entry name" value="POZ domain"/>
    <property type="match status" value="1"/>
</dbReference>
<dbReference type="SMART" id="SM00225">
    <property type="entry name" value="BTB"/>
    <property type="match status" value="1"/>
</dbReference>
<dbReference type="Gene3D" id="2.60.210.10">
    <property type="entry name" value="Apoptosis, Tumor Necrosis Factor Receptor Associated Protein 2, Chain A"/>
    <property type="match status" value="1"/>
</dbReference>
<proteinExistence type="predicted"/>
<dbReference type="PANTHER" id="PTHR24413">
    <property type="entry name" value="SPECKLE-TYPE POZ PROTEIN"/>
    <property type="match status" value="1"/>
</dbReference>
<feature type="compositionally biased region" description="Low complexity" evidence="1">
    <location>
        <begin position="724"/>
        <end position="735"/>
    </location>
</feature>
<dbReference type="InterPro" id="IPR000210">
    <property type="entry name" value="BTB/POZ_dom"/>
</dbReference>
<protein>
    <recommendedName>
        <fullName evidence="2">BTB domain-containing protein</fullName>
    </recommendedName>
</protein>
<evidence type="ECO:0000256" key="1">
    <source>
        <dbReference type="SAM" id="MobiDB-lite"/>
    </source>
</evidence>
<evidence type="ECO:0000313" key="3">
    <source>
        <dbReference type="EMBL" id="KAJ3184596.1"/>
    </source>
</evidence>
<dbReference type="Pfam" id="PF00651">
    <property type="entry name" value="BTB"/>
    <property type="match status" value="1"/>
</dbReference>
<feature type="compositionally biased region" description="Acidic residues" evidence="1">
    <location>
        <begin position="697"/>
        <end position="713"/>
    </location>
</feature>
<keyword evidence="4" id="KW-1185">Reference proteome</keyword>
<evidence type="ECO:0000259" key="2">
    <source>
        <dbReference type="PROSITE" id="PS50097"/>
    </source>
</evidence>